<organism evidence="1 2">
    <name type="scientific">Porphyromonas macacae</name>
    <dbReference type="NCBI Taxonomy" id="28115"/>
    <lineage>
        <taxon>Bacteria</taxon>
        <taxon>Pseudomonadati</taxon>
        <taxon>Bacteroidota</taxon>
        <taxon>Bacteroidia</taxon>
        <taxon>Bacteroidales</taxon>
        <taxon>Porphyromonadaceae</taxon>
        <taxon>Porphyromonas</taxon>
    </lineage>
</organism>
<dbReference type="EMBL" id="UGTI01000001">
    <property type="protein sequence ID" value="SUB78218.1"/>
    <property type="molecule type" value="Genomic_DNA"/>
</dbReference>
<name>A0A379DIL9_9PORP</name>
<accession>A0A379DIL9</accession>
<protein>
    <submittedName>
        <fullName evidence="1">Uncharacterized protein</fullName>
    </submittedName>
</protein>
<evidence type="ECO:0000313" key="2">
    <source>
        <dbReference type="Proteomes" id="UP000254263"/>
    </source>
</evidence>
<proteinExistence type="predicted"/>
<gene>
    <name evidence="1" type="ORF">NCTC13100_01371</name>
</gene>
<dbReference type="Proteomes" id="UP000254263">
    <property type="component" value="Unassembled WGS sequence"/>
</dbReference>
<dbReference type="AlphaFoldDB" id="A0A379DIL9"/>
<sequence length="35" mass="4090">MVVEKTEIREVNGISKVVCNEFVITTLLVKYWAYN</sequence>
<evidence type="ECO:0000313" key="1">
    <source>
        <dbReference type="EMBL" id="SUB78218.1"/>
    </source>
</evidence>
<reference evidence="1 2" key="1">
    <citation type="submission" date="2018-06" db="EMBL/GenBank/DDBJ databases">
        <authorList>
            <consortium name="Pathogen Informatics"/>
            <person name="Doyle S."/>
        </authorList>
    </citation>
    <scope>NUCLEOTIDE SEQUENCE [LARGE SCALE GENOMIC DNA]</scope>
    <source>
        <strain evidence="1 2">NCTC13100</strain>
    </source>
</reference>